<dbReference type="InterPro" id="IPR020103">
    <property type="entry name" value="PsdUridine_synth_cat_dom_sf"/>
</dbReference>
<protein>
    <submittedName>
        <fullName evidence="2">Pseudouridine synthase</fullName>
    </submittedName>
</protein>
<dbReference type="PROSITE" id="PS01129">
    <property type="entry name" value="PSI_RLU"/>
    <property type="match status" value="1"/>
</dbReference>
<dbReference type="InterPro" id="IPR006145">
    <property type="entry name" value="PsdUridine_synth_RsuA/RluA"/>
</dbReference>
<dbReference type="InterPro" id="IPR050188">
    <property type="entry name" value="RluA_PseudoU_synthase"/>
</dbReference>
<dbReference type="Proteomes" id="UP001303946">
    <property type="component" value="Chromosome"/>
</dbReference>
<reference evidence="2 3" key="1">
    <citation type="submission" date="2023-10" db="EMBL/GenBank/DDBJ databases">
        <title>Bacteria for the degradation of biodegradable plastic PBAT(Polybutylene adipate terephthalate).</title>
        <authorList>
            <person name="Weon H.-Y."/>
            <person name="Yeon J."/>
        </authorList>
    </citation>
    <scope>NUCLEOTIDE SEQUENCE [LARGE SCALE GENOMIC DNA]</scope>
    <source>
        <strain evidence="2 3">SBD 7-3</strain>
    </source>
</reference>
<evidence type="ECO:0000259" key="1">
    <source>
        <dbReference type="Pfam" id="PF00849"/>
    </source>
</evidence>
<dbReference type="SUPFAM" id="SSF55120">
    <property type="entry name" value="Pseudouridine synthase"/>
    <property type="match status" value="1"/>
</dbReference>
<dbReference type="InterPro" id="IPR006224">
    <property type="entry name" value="PsdUridine_synth_RluA-like_CS"/>
</dbReference>
<dbReference type="RefSeq" id="WP_316698833.1">
    <property type="nucleotide sequence ID" value="NZ_CP136336.1"/>
</dbReference>
<dbReference type="Pfam" id="PF00849">
    <property type="entry name" value="PseudoU_synth_2"/>
    <property type="match status" value="1"/>
</dbReference>
<feature type="domain" description="Pseudouridine synthase RsuA/RluA-like" evidence="1">
    <location>
        <begin position="103"/>
        <end position="248"/>
    </location>
</feature>
<dbReference type="PANTHER" id="PTHR21600:SF84">
    <property type="entry name" value="PSEUDOURIDINE SYNTHASE RSUA_RLUA-LIKE DOMAIN-CONTAINING PROTEIN"/>
    <property type="match status" value="1"/>
</dbReference>
<organism evidence="2 3">
    <name type="scientific">Piscinibacter gummiphilus</name>
    <dbReference type="NCBI Taxonomy" id="946333"/>
    <lineage>
        <taxon>Bacteria</taxon>
        <taxon>Pseudomonadati</taxon>
        <taxon>Pseudomonadota</taxon>
        <taxon>Betaproteobacteria</taxon>
        <taxon>Burkholderiales</taxon>
        <taxon>Sphaerotilaceae</taxon>
        <taxon>Piscinibacter</taxon>
    </lineage>
</organism>
<keyword evidence="3" id="KW-1185">Reference proteome</keyword>
<evidence type="ECO:0000313" key="3">
    <source>
        <dbReference type="Proteomes" id="UP001303946"/>
    </source>
</evidence>
<dbReference type="Gene3D" id="3.30.2350.10">
    <property type="entry name" value="Pseudouridine synthase"/>
    <property type="match status" value="1"/>
</dbReference>
<name>A0ABZ0CN40_9BURK</name>
<sequence length="304" mass="34649">MKPPRATQERPLPVREGVGPSCVALPEGEWPTIAAFLIERFSRIDEATWRTRIEAGDVIDARGRVVRHDTPFEPQLKVYYYRSPPAERPFPRQESVLYQDDWIVVADKPHFMPVTPSGRHLHETLLVRLKRRLGIDTLAPVHRIDRDTAGLVLFSVQPQTRGAYQSVFRERSARKVYEAIAPLRPDLEWPMLLRNRLVDGDNFMTMREVPGEPNSETLIELLESKEGLGHYRLQPLSGKRHQLRVHMAGLGVPLLNDGIYPVLMPEVDVPDFDKPLQLVARELAFTDPVTGASRAFESAYRLAL</sequence>
<dbReference type="PANTHER" id="PTHR21600">
    <property type="entry name" value="MITOCHONDRIAL RNA PSEUDOURIDINE SYNTHASE"/>
    <property type="match status" value="1"/>
</dbReference>
<gene>
    <name evidence="2" type="ORF">RXV79_15905</name>
</gene>
<accession>A0ABZ0CN40</accession>
<proteinExistence type="predicted"/>
<dbReference type="EMBL" id="CP136336">
    <property type="protein sequence ID" value="WOB06406.1"/>
    <property type="molecule type" value="Genomic_DNA"/>
</dbReference>
<evidence type="ECO:0000313" key="2">
    <source>
        <dbReference type="EMBL" id="WOB06406.1"/>
    </source>
</evidence>